<feature type="domain" description="SsfX3-like N-terminal" evidence="2">
    <location>
        <begin position="14"/>
        <end position="122"/>
    </location>
</feature>
<dbReference type="Pfam" id="PF14606">
    <property type="entry name" value="Lipase_GDSL_3"/>
    <property type="match status" value="1"/>
</dbReference>
<dbReference type="InterPro" id="IPR048977">
    <property type="entry name" value="SsfX3-like_N"/>
</dbReference>
<dbReference type="InterPro" id="IPR013830">
    <property type="entry name" value="SGNH_hydro"/>
</dbReference>
<dbReference type="Gene3D" id="2.60.120.260">
    <property type="entry name" value="Galactose-binding domain-like"/>
    <property type="match status" value="1"/>
</dbReference>
<reference evidence="3" key="1">
    <citation type="submission" date="2018-05" db="EMBL/GenBank/DDBJ databases">
        <authorList>
            <person name="Lanie J.A."/>
            <person name="Ng W.-L."/>
            <person name="Kazmierczak K.M."/>
            <person name="Andrzejewski T.M."/>
            <person name="Davidsen T.M."/>
            <person name="Wayne K.J."/>
            <person name="Tettelin H."/>
            <person name="Glass J.I."/>
            <person name="Rusch D."/>
            <person name="Podicherti R."/>
            <person name="Tsui H.-C.T."/>
            <person name="Winkler M.E."/>
        </authorList>
    </citation>
    <scope>NUCLEOTIDE SEQUENCE</scope>
</reference>
<dbReference type="Pfam" id="PF21181">
    <property type="entry name" value="SsfX3_N"/>
    <property type="match status" value="1"/>
</dbReference>
<name>A0A382LGA3_9ZZZZ</name>
<sequence length="328" mass="36783">MSQQIFPNDSRIKWLGAISLDSNDEYVMPWRIPHAEIDLYNIELMGRAAMPAGVRLTFQTDAENLVFRCDSLEERSLADLFVDGEYFRSEVTENVGKFRFSQLPPHNKEIELWLPQYGEFRLKGIEIPDGASLHTSEMPKLPKWVTYGSSITQCRDAASPSLTWPSIVSRNRGSDLTCLGYAGQCHLDPLIARVIRDIDADLVSLCLGINVYTNPSMNERTFGPNIVAFVKIIREKHPLTPIVIFSPIHSPGREDTANVVGFTLEGMRGEIRRSVDILISTGDKNLYYFDGLDILGVDNGHLLHDGLHPNTEGYGVMANNITKMLDSI</sequence>
<dbReference type="InterPro" id="IPR036514">
    <property type="entry name" value="SGNH_hydro_sf"/>
</dbReference>
<dbReference type="EMBL" id="UINC01086041">
    <property type="protein sequence ID" value="SVC34132.1"/>
    <property type="molecule type" value="Genomic_DNA"/>
</dbReference>
<proteinExistence type="predicted"/>
<evidence type="ECO:0000259" key="1">
    <source>
        <dbReference type="Pfam" id="PF14606"/>
    </source>
</evidence>
<protein>
    <submittedName>
        <fullName evidence="3">Uncharacterized protein</fullName>
    </submittedName>
</protein>
<gene>
    <name evidence="3" type="ORF">METZ01_LOCUS286986</name>
</gene>
<dbReference type="AlphaFoldDB" id="A0A382LGA3"/>
<dbReference type="SUPFAM" id="SSF52266">
    <property type="entry name" value="SGNH hydrolase"/>
    <property type="match status" value="1"/>
</dbReference>
<dbReference type="Gene3D" id="3.40.50.1110">
    <property type="entry name" value="SGNH hydrolase"/>
    <property type="match status" value="1"/>
</dbReference>
<accession>A0A382LGA3</accession>
<evidence type="ECO:0000313" key="3">
    <source>
        <dbReference type="EMBL" id="SVC34132.1"/>
    </source>
</evidence>
<feature type="domain" description="SGNH hydrolase-type esterase" evidence="1">
    <location>
        <begin position="145"/>
        <end position="325"/>
    </location>
</feature>
<evidence type="ECO:0000259" key="2">
    <source>
        <dbReference type="Pfam" id="PF21181"/>
    </source>
</evidence>
<organism evidence="3">
    <name type="scientific">marine metagenome</name>
    <dbReference type="NCBI Taxonomy" id="408172"/>
    <lineage>
        <taxon>unclassified sequences</taxon>
        <taxon>metagenomes</taxon>
        <taxon>ecological metagenomes</taxon>
    </lineage>
</organism>